<sequence length="207" mass="23496">MAVSYMDFTSPSTKFTYDLTKNTLFRKNNRNYIYALTSQQLNTLGNVSMLDVFLSKGNIIEPHIHQNASELVYVASGSVIVSIFNPYTLEFKHYPLSAQQAASVPQGWWHYITAREDGTHFLAIFDAPIPQVIYGSDILRFTPPEALARTYCLNQQTVKKAFEPLKDTVVIGPPADCQQPRVQNSPVYRQQVPLHSYPPEQYFQSPS</sequence>
<reference evidence="2 3" key="1">
    <citation type="submission" date="2019-03" db="EMBL/GenBank/DDBJ databases">
        <title>Genomic Encyclopedia of Type Strains, Phase IV (KMG-IV): sequencing the most valuable type-strain genomes for metagenomic binning, comparative biology and taxonomic classification.</title>
        <authorList>
            <person name="Goeker M."/>
        </authorList>
    </citation>
    <scope>NUCLEOTIDE SEQUENCE [LARGE SCALE GENOMIC DNA]</scope>
    <source>
        <strain evidence="2 3">DSM 28697</strain>
    </source>
</reference>
<dbReference type="Pfam" id="PF00190">
    <property type="entry name" value="Cupin_1"/>
    <property type="match status" value="1"/>
</dbReference>
<keyword evidence="2" id="KW-0413">Isomerase</keyword>
<organism evidence="2 3">
    <name type="scientific">Aureibacillus halotolerans</name>
    <dbReference type="NCBI Taxonomy" id="1508390"/>
    <lineage>
        <taxon>Bacteria</taxon>
        <taxon>Bacillati</taxon>
        <taxon>Bacillota</taxon>
        <taxon>Bacilli</taxon>
        <taxon>Bacillales</taxon>
        <taxon>Bacillaceae</taxon>
        <taxon>Aureibacillus</taxon>
    </lineage>
</organism>
<proteinExistence type="predicted"/>
<dbReference type="EMBL" id="SNYJ01000001">
    <property type="protein sequence ID" value="TDQ43011.1"/>
    <property type="molecule type" value="Genomic_DNA"/>
</dbReference>
<gene>
    <name evidence="2" type="ORF">EV213_101443</name>
</gene>
<evidence type="ECO:0000259" key="1">
    <source>
        <dbReference type="SMART" id="SM00835"/>
    </source>
</evidence>
<dbReference type="GO" id="GO:0016853">
    <property type="term" value="F:isomerase activity"/>
    <property type="evidence" value="ECO:0007669"/>
    <property type="project" value="UniProtKB-KW"/>
</dbReference>
<dbReference type="InterPro" id="IPR014710">
    <property type="entry name" value="RmlC-like_jellyroll"/>
</dbReference>
<dbReference type="AlphaFoldDB" id="A0A4R6U993"/>
<feature type="domain" description="Cupin type-1" evidence="1">
    <location>
        <begin position="17"/>
        <end position="159"/>
    </location>
</feature>
<dbReference type="SMART" id="SM00835">
    <property type="entry name" value="Cupin_1"/>
    <property type="match status" value="1"/>
</dbReference>
<dbReference type="Proteomes" id="UP000295632">
    <property type="component" value="Unassembled WGS sequence"/>
</dbReference>
<dbReference type="CDD" id="cd20306">
    <property type="entry name" value="cupin_OxDC-like"/>
    <property type="match status" value="1"/>
</dbReference>
<dbReference type="InterPro" id="IPR011051">
    <property type="entry name" value="RmlC_Cupin_sf"/>
</dbReference>
<dbReference type="SUPFAM" id="SSF51182">
    <property type="entry name" value="RmlC-like cupins"/>
    <property type="match status" value="1"/>
</dbReference>
<dbReference type="Gene3D" id="2.60.120.10">
    <property type="entry name" value="Jelly Rolls"/>
    <property type="match status" value="1"/>
</dbReference>
<name>A0A4R6U993_9BACI</name>
<protein>
    <submittedName>
        <fullName evidence="2">Oxalate decarboxylase/phosphoglucose isomerase-like protein (Cupin superfamily)</fullName>
    </submittedName>
</protein>
<dbReference type="RefSeq" id="WP_133578823.1">
    <property type="nucleotide sequence ID" value="NZ_SNYJ01000001.1"/>
</dbReference>
<evidence type="ECO:0000313" key="2">
    <source>
        <dbReference type="EMBL" id="TDQ43011.1"/>
    </source>
</evidence>
<dbReference type="OrthoDB" id="2739624at2"/>
<dbReference type="InterPro" id="IPR006045">
    <property type="entry name" value="Cupin_1"/>
</dbReference>
<comment type="caution">
    <text evidence="2">The sequence shown here is derived from an EMBL/GenBank/DDBJ whole genome shotgun (WGS) entry which is preliminary data.</text>
</comment>
<keyword evidence="3" id="KW-1185">Reference proteome</keyword>
<accession>A0A4R6U993</accession>
<evidence type="ECO:0000313" key="3">
    <source>
        <dbReference type="Proteomes" id="UP000295632"/>
    </source>
</evidence>